<evidence type="ECO:0000313" key="4">
    <source>
        <dbReference type="Proteomes" id="UP001322512"/>
    </source>
</evidence>
<dbReference type="Proteomes" id="UP001322512">
    <property type="component" value="Chromosome"/>
</dbReference>
<reference evidence="1" key="1">
    <citation type="journal article" date="2010" name="Environ. Microbiol.">
        <title>A blueprint of ectoine metabolism from the genome of the industrial producer Halomonas elongata DSM 2581(T).</title>
        <authorList>
            <person name="Schwibbert K."/>
            <person name="Marin-Sanguino A."/>
            <person name="Bagyan I."/>
            <person name="Heidrich G."/>
            <person name="Lentzen G."/>
            <person name="Seitz H."/>
            <person name="Rampp M."/>
            <person name="Schuster S.C."/>
            <person name="Klenk H.P."/>
            <person name="Pfeiffer F."/>
            <person name="Oesterhelt D."/>
            <person name="Kunte H.J."/>
        </authorList>
    </citation>
    <scope>NUCLEOTIDE SEQUENCE</scope>
    <source>
        <strain evidence="1">Type strain: DSM 2581</strain>
    </source>
</reference>
<protein>
    <submittedName>
        <fullName evidence="1">Uncharacterized protein</fullName>
    </submittedName>
</protein>
<sequence length="299" mass="34582">MTAYLEIEGEASVAFRQGFRACQEGDPQNTNPYLEEAGESSQRREWDFGWHHAHDQNINFDFVRRQVAMPPEWSQAPIKPWEAVYNREASAFVSHEYWSDTGSVNVFRVVGTMHQQYQGKTWLQFLLGGKRMQHNLQRLMDNPDYYLHPVIRQPKIDFYTVDGLDYYVGSDGNHRTCLARFFLDQEGKSQLHEVTVHHHHLDQAFLHVYHALQASIREHQVAKVIWPDRRLLGRDDTAGWKVDRFEPFLMCRDLDTGQEMELNQAQAHDMTLDLAANGGPAKASTRPSLWRRLFGAGGG</sequence>
<dbReference type="Pfam" id="PF04957">
    <property type="entry name" value="RMF"/>
    <property type="match status" value="1"/>
</dbReference>
<dbReference type="EMBL" id="FN869568">
    <property type="protein sequence ID" value="CBV43945.1"/>
    <property type="molecule type" value="Genomic_DNA"/>
</dbReference>
<reference evidence="2 4" key="4">
    <citation type="submission" date="2023-11" db="EMBL/GenBank/DDBJ databases">
        <title>MicrobeMod: A computational toolkit for identifying prokaryotic methylation and restriction-modification with nanopore sequencing.</title>
        <authorList>
            <person name="Crits-Christoph A."/>
            <person name="Kang S.C."/>
            <person name="Lee H."/>
            <person name="Ostrov N."/>
        </authorList>
    </citation>
    <scope>NUCLEOTIDE SEQUENCE [LARGE SCALE GENOMIC DNA]</scope>
    <source>
        <strain evidence="2 4">ATCC 33173</strain>
    </source>
</reference>
<dbReference type="Proteomes" id="UP000008707">
    <property type="component" value="Chromosome"/>
</dbReference>
<evidence type="ECO:0000313" key="1">
    <source>
        <dbReference type="EMBL" id="CBV43945.1"/>
    </source>
</evidence>
<dbReference type="HOGENOM" id="CLU_080954_0_0_6"/>
<evidence type="ECO:0000313" key="3">
    <source>
        <dbReference type="Proteomes" id="UP000008707"/>
    </source>
</evidence>
<dbReference type="STRING" id="768066.HELO_4061"/>
<reference evidence="3" key="3">
    <citation type="journal article" date="2011" name="Environ. Microbiol.">
        <title>A blueprint of ectoine metabolism from the genome of the industrial producer Halomonas elongata DSM 2581(T).</title>
        <authorList>
            <person name="Schwibbert K."/>
            <person name="Marin-Sanguino A."/>
            <person name="Bagyan I."/>
            <person name="Heidrich G."/>
            <person name="Lentzen G."/>
            <person name="Seitz H."/>
            <person name="Rampp M."/>
            <person name="Schuster S.C."/>
            <person name="Klenk H.P."/>
            <person name="Pfeiffer F."/>
            <person name="Oesterhelt D."/>
            <person name="Kunte H.J."/>
        </authorList>
    </citation>
    <scope>NUCLEOTIDE SEQUENCE [LARGE SCALE GENOMIC DNA]</scope>
    <source>
        <strain evidence="3">ATCC 33173 / DSM 2581 / NBRC 15536 / NCIMB 2198 / 1H9</strain>
    </source>
</reference>
<proteinExistence type="predicted"/>
<evidence type="ECO:0000313" key="2">
    <source>
        <dbReference type="EMBL" id="WPU46527.1"/>
    </source>
</evidence>
<dbReference type="RefSeq" id="WP_013333817.1">
    <property type="nucleotide sequence ID" value="NC_014532.2"/>
</dbReference>
<dbReference type="InterPro" id="IPR007040">
    <property type="entry name" value="Ribosome_modulation_factor"/>
</dbReference>
<dbReference type="EMBL" id="CP139472">
    <property type="protein sequence ID" value="WPU46527.1"/>
    <property type="molecule type" value="Genomic_DNA"/>
</dbReference>
<gene>
    <name evidence="1" type="ordered locus">HELO_4061</name>
    <name evidence="2" type="ORF">SR933_14900</name>
</gene>
<reference evidence="1" key="2">
    <citation type="submission" date="2010-05" db="EMBL/GenBank/DDBJ databases">
        <title>Revision and reannotation of the Halomonas elongata DSM 2581(T) genome.</title>
        <authorList>
            <person name="Pfeiffer F."/>
            <person name="Bagyan I."/>
            <person name="Alfaro-Espinoza G."/>
            <person name="Zamora-Lagos M.A."/>
            <person name="Habermann B."/>
            <person name="Oesterhelt D."/>
            <person name="Kunte H.J."/>
        </authorList>
    </citation>
    <scope>NUCLEOTIDE SEQUENCE</scope>
    <source>
        <strain evidence="1">Type strain: DSM 2581</strain>
    </source>
</reference>
<organism evidence="1 3">
    <name type="scientific">Halomonas elongata (strain ATCC 33173 / DSM 2581 / NBRC 15536 / NCIMB 2198 / 1H9)</name>
    <dbReference type="NCBI Taxonomy" id="768066"/>
    <lineage>
        <taxon>Bacteria</taxon>
        <taxon>Pseudomonadati</taxon>
        <taxon>Pseudomonadota</taxon>
        <taxon>Gammaproteobacteria</taxon>
        <taxon>Oceanospirillales</taxon>
        <taxon>Halomonadaceae</taxon>
        <taxon>Halomonas</taxon>
    </lineage>
</organism>
<dbReference type="KEGG" id="hel:HELO_4061"/>
<name>E1VA57_HALED</name>
<dbReference type="AlphaFoldDB" id="E1VA57"/>
<accession>E1VA57</accession>
<dbReference type="eggNOG" id="ENOG5031BH8">
    <property type="taxonomic scope" value="Bacteria"/>
</dbReference>
<keyword evidence="4" id="KW-1185">Reference proteome</keyword>
<dbReference type="GeneID" id="91011474"/>